<dbReference type="Pfam" id="PF07690">
    <property type="entry name" value="MFS_1"/>
    <property type="match status" value="1"/>
</dbReference>
<comment type="subcellular location">
    <subcellularLocation>
        <location evidence="1">Membrane</location>
        <topology evidence="1">Multi-pass membrane protein</topology>
    </subcellularLocation>
</comment>
<feature type="transmembrane region" description="Helical" evidence="6">
    <location>
        <begin position="123"/>
        <end position="141"/>
    </location>
</feature>
<accession>A0A5C3KVK4</accession>
<dbReference type="CDD" id="cd17323">
    <property type="entry name" value="MFS_Tpo1_MDR_like"/>
    <property type="match status" value="1"/>
</dbReference>
<dbReference type="PANTHER" id="PTHR23502">
    <property type="entry name" value="MAJOR FACILITATOR SUPERFAMILY"/>
    <property type="match status" value="1"/>
</dbReference>
<feature type="transmembrane region" description="Helical" evidence="6">
    <location>
        <begin position="465"/>
        <end position="489"/>
    </location>
</feature>
<feature type="transmembrane region" description="Helical" evidence="6">
    <location>
        <begin position="282"/>
        <end position="312"/>
    </location>
</feature>
<protein>
    <submittedName>
        <fullName evidence="8">Multidrug transporter</fullName>
    </submittedName>
</protein>
<feature type="transmembrane region" description="Helical" evidence="6">
    <location>
        <begin position="360"/>
        <end position="387"/>
    </location>
</feature>
<feature type="transmembrane region" description="Helical" evidence="6">
    <location>
        <begin position="250"/>
        <end position="270"/>
    </location>
</feature>
<keyword evidence="3 6" id="KW-1133">Transmembrane helix</keyword>
<evidence type="ECO:0000313" key="8">
    <source>
        <dbReference type="EMBL" id="TFK23893.1"/>
    </source>
</evidence>
<dbReference type="FunFam" id="1.20.1250.20:FF:000082">
    <property type="entry name" value="MFS multidrug transporter, putative"/>
    <property type="match status" value="1"/>
</dbReference>
<feature type="transmembrane region" description="Helical" evidence="6">
    <location>
        <begin position="439"/>
        <end position="459"/>
    </location>
</feature>
<feature type="transmembrane region" description="Helical" evidence="6">
    <location>
        <begin position="223"/>
        <end position="243"/>
    </location>
</feature>
<dbReference type="Gene3D" id="1.20.1250.20">
    <property type="entry name" value="MFS general substrate transporter like domains"/>
    <property type="match status" value="1"/>
</dbReference>
<evidence type="ECO:0000313" key="9">
    <source>
        <dbReference type="Proteomes" id="UP000307440"/>
    </source>
</evidence>
<sequence length="589" mass="64923">MSQPRSRPSFQPETSLQTKVSTLTPRSSLTFVDNSNGEKNPIRSRRTSFTPTVTLEPVPLDQVLAQDEEAITRYGGDFCPDPPPKSPLARTFSVATQQAKDPHLVDWDGPDDPSNPQNWSNSYKWMVTGICILLSLNVTFASSAPSSAVVHIMRQFEVSRVVADLTTTMFLVGYCIGPSFWGPGSELFGRRPIFLLAMVSYTAFILGQALAPNIETLLVTRFLSGFFACAPLTNSGGVIADIWSAQTRGLAASLFSASVFLGPVLGPIVAGYIVESSLSWRWVFWVMMIFAGACTAIMIPLFPETYAPVLLLQRAKRLRKEQPENHQKLYAEHENQDWSFKGVVRRTIMRPFSMLLQEPILVLVTVYLSLVYGLLYALFSAFPIIFISVRGFTISQNGLIFIGVGIGTTIGSLVNVWVSRNYPALIEKWRGFPPPEERLYAAMIGAPTLVIGAFWLGWTGNYASIPWYVPGLSTIVVGAGISMIFMSFLTYLVDTYLMYSASALAANTIVRSAVAAGFPLFTVQMFTNLGINWACSLIGFLALCFLPSPFLFYKYGAIIRAKSKFAPCLDLVIAKEFEAEKSKLTDSSV</sequence>
<evidence type="ECO:0000256" key="1">
    <source>
        <dbReference type="ARBA" id="ARBA00004141"/>
    </source>
</evidence>
<feature type="transmembrane region" description="Helical" evidence="6">
    <location>
        <begin position="161"/>
        <end position="181"/>
    </location>
</feature>
<dbReference type="AlphaFoldDB" id="A0A5C3KVK4"/>
<name>A0A5C3KVK4_COPMA</name>
<keyword evidence="9" id="KW-1185">Reference proteome</keyword>
<dbReference type="GO" id="GO:0005886">
    <property type="term" value="C:plasma membrane"/>
    <property type="evidence" value="ECO:0007669"/>
    <property type="project" value="TreeGrafter"/>
</dbReference>
<dbReference type="InterPro" id="IPR020846">
    <property type="entry name" value="MFS_dom"/>
</dbReference>
<dbReference type="SUPFAM" id="SSF103473">
    <property type="entry name" value="MFS general substrate transporter"/>
    <property type="match status" value="1"/>
</dbReference>
<evidence type="ECO:0000256" key="4">
    <source>
        <dbReference type="ARBA" id="ARBA00023136"/>
    </source>
</evidence>
<dbReference type="GO" id="GO:0022857">
    <property type="term" value="F:transmembrane transporter activity"/>
    <property type="evidence" value="ECO:0007669"/>
    <property type="project" value="InterPro"/>
</dbReference>
<feature type="transmembrane region" description="Helical" evidence="6">
    <location>
        <begin position="496"/>
        <end position="518"/>
    </location>
</feature>
<evidence type="ECO:0000256" key="2">
    <source>
        <dbReference type="ARBA" id="ARBA00022692"/>
    </source>
</evidence>
<proteinExistence type="predicted"/>
<dbReference type="OrthoDB" id="9986881at2759"/>
<reference evidence="8 9" key="1">
    <citation type="journal article" date="2019" name="Nat. Ecol. Evol.">
        <title>Megaphylogeny resolves global patterns of mushroom evolution.</title>
        <authorList>
            <person name="Varga T."/>
            <person name="Krizsan K."/>
            <person name="Foldi C."/>
            <person name="Dima B."/>
            <person name="Sanchez-Garcia M."/>
            <person name="Sanchez-Ramirez S."/>
            <person name="Szollosi G.J."/>
            <person name="Szarkandi J.G."/>
            <person name="Papp V."/>
            <person name="Albert L."/>
            <person name="Andreopoulos W."/>
            <person name="Angelini C."/>
            <person name="Antonin V."/>
            <person name="Barry K.W."/>
            <person name="Bougher N.L."/>
            <person name="Buchanan P."/>
            <person name="Buyck B."/>
            <person name="Bense V."/>
            <person name="Catcheside P."/>
            <person name="Chovatia M."/>
            <person name="Cooper J."/>
            <person name="Damon W."/>
            <person name="Desjardin D."/>
            <person name="Finy P."/>
            <person name="Geml J."/>
            <person name="Haridas S."/>
            <person name="Hughes K."/>
            <person name="Justo A."/>
            <person name="Karasinski D."/>
            <person name="Kautmanova I."/>
            <person name="Kiss B."/>
            <person name="Kocsube S."/>
            <person name="Kotiranta H."/>
            <person name="LaButti K.M."/>
            <person name="Lechner B.E."/>
            <person name="Liimatainen K."/>
            <person name="Lipzen A."/>
            <person name="Lukacs Z."/>
            <person name="Mihaltcheva S."/>
            <person name="Morgado L.N."/>
            <person name="Niskanen T."/>
            <person name="Noordeloos M.E."/>
            <person name="Ohm R.A."/>
            <person name="Ortiz-Santana B."/>
            <person name="Ovrebo C."/>
            <person name="Racz N."/>
            <person name="Riley R."/>
            <person name="Savchenko A."/>
            <person name="Shiryaev A."/>
            <person name="Soop K."/>
            <person name="Spirin V."/>
            <person name="Szebenyi C."/>
            <person name="Tomsovsky M."/>
            <person name="Tulloss R.E."/>
            <person name="Uehling J."/>
            <person name="Grigoriev I.V."/>
            <person name="Vagvolgyi C."/>
            <person name="Papp T."/>
            <person name="Martin F.M."/>
            <person name="Miettinen O."/>
            <person name="Hibbett D.S."/>
            <person name="Nagy L.G."/>
        </authorList>
    </citation>
    <scope>NUCLEOTIDE SEQUENCE [LARGE SCALE GENOMIC DNA]</scope>
    <source>
        <strain evidence="8 9">CBS 121175</strain>
    </source>
</reference>
<gene>
    <name evidence="8" type="ORF">FA15DRAFT_641921</name>
</gene>
<dbReference type="STRING" id="230819.A0A5C3KVK4"/>
<dbReference type="InterPro" id="IPR036259">
    <property type="entry name" value="MFS_trans_sf"/>
</dbReference>
<evidence type="ECO:0000259" key="7">
    <source>
        <dbReference type="PROSITE" id="PS50850"/>
    </source>
</evidence>
<feature type="region of interest" description="Disordered" evidence="5">
    <location>
        <begin position="1"/>
        <end position="50"/>
    </location>
</feature>
<feature type="compositionally biased region" description="Polar residues" evidence="5">
    <location>
        <begin position="1"/>
        <end position="38"/>
    </location>
</feature>
<dbReference type="PROSITE" id="PS50850">
    <property type="entry name" value="MFS"/>
    <property type="match status" value="1"/>
</dbReference>
<keyword evidence="2 6" id="KW-0812">Transmembrane</keyword>
<dbReference type="PANTHER" id="PTHR23502:SF74">
    <property type="entry name" value="MAJOR FACILITATOR SUPERFAMILY (MFS) PROFILE DOMAIN-CONTAINING PROTEIN"/>
    <property type="match status" value="1"/>
</dbReference>
<feature type="domain" description="Major facilitator superfamily (MFS) profile" evidence="7">
    <location>
        <begin position="123"/>
        <end position="551"/>
    </location>
</feature>
<evidence type="ECO:0000256" key="3">
    <source>
        <dbReference type="ARBA" id="ARBA00022989"/>
    </source>
</evidence>
<dbReference type="Proteomes" id="UP000307440">
    <property type="component" value="Unassembled WGS sequence"/>
</dbReference>
<organism evidence="8 9">
    <name type="scientific">Coprinopsis marcescibilis</name>
    <name type="common">Agaric fungus</name>
    <name type="synonym">Psathyrella marcescibilis</name>
    <dbReference type="NCBI Taxonomy" id="230819"/>
    <lineage>
        <taxon>Eukaryota</taxon>
        <taxon>Fungi</taxon>
        <taxon>Dikarya</taxon>
        <taxon>Basidiomycota</taxon>
        <taxon>Agaricomycotina</taxon>
        <taxon>Agaricomycetes</taxon>
        <taxon>Agaricomycetidae</taxon>
        <taxon>Agaricales</taxon>
        <taxon>Agaricineae</taxon>
        <taxon>Psathyrellaceae</taxon>
        <taxon>Coprinopsis</taxon>
    </lineage>
</organism>
<keyword evidence="4 6" id="KW-0472">Membrane</keyword>
<dbReference type="EMBL" id="ML210210">
    <property type="protein sequence ID" value="TFK23893.1"/>
    <property type="molecule type" value="Genomic_DNA"/>
</dbReference>
<feature type="transmembrane region" description="Helical" evidence="6">
    <location>
        <begin position="399"/>
        <end position="418"/>
    </location>
</feature>
<feature type="transmembrane region" description="Helical" evidence="6">
    <location>
        <begin position="530"/>
        <end position="553"/>
    </location>
</feature>
<evidence type="ECO:0000256" key="6">
    <source>
        <dbReference type="SAM" id="Phobius"/>
    </source>
</evidence>
<evidence type="ECO:0000256" key="5">
    <source>
        <dbReference type="SAM" id="MobiDB-lite"/>
    </source>
</evidence>
<dbReference type="InterPro" id="IPR011701">
    <property type="entry name" value="MFS"/>
</dbReference>
<feature type="transmembrane region" description="Helical" evidence="6">
    <location>
        <begin position="193"/>
        <end position="211"/>
    </location>
</feature>